<accession>A0A9Q7APL3</accession>
<evidence type="ECO:0000259" key="4">
    <source>
        <dbReference type="Pfam" id="PF00881"/>
    </source>
</evidence>
<dbReference type="GO" id="GO:0016491">
    <property type="term" value="F:oxidoreductase activity"/>
    <property type="evidence" value="ECO:0007669"/>
    <property type="project" value="UniProtKB-KW"/>
</dbReference>
<protein>
    <submittedName>
        <fullName evidence="5">Nitroreductase family protein</fullName>
    </submittedName>
</protein>
<keyword evidence="3" id="KW-0560">Oxidoreductase</keyword>
<sequence length="168" mass="18982">MSFDPVLARRSIRRYKADPVPAEKVTLLLKAAMSAPSAHNQQPWEFIVIDDRKHLDAIPGVHPYSKMLLEAPMAILVCSRQETLTASDFWPQDCAAATENILVEATALDLSTVWMGIYPKEPLMKAMTEMFRLPENIIPFSLIAVGYGAEEKKPSNRYDEARIHRNGW</sequence>
<dbReference type="Pfam" id="PF00881">
    <property type="entry name" value="Nitroreductase"/>
    <property type="match status" value="2"/>
</dbReference>
<keyword evidence="1" id="KW-0285">Flavoprotein</keyword>
<feature type="domain" description="Nitroreductase" evidence="4">
    <location>
        <begin position="7"/>
        <end position="55"/>
    </location>
</feature>
<reference evidence="6" key="1">
    <citation type="submission" date="2021-04" db="EMBL/GenBank/DDBJ databases">
        <title>A novel Synergistetes isolate from a pyrite-forming mixed culture.</title>
        <authorList>
            <person name="Bunk B."/>
            <person name="Sproer C."/>
            <person name="Spring S."/>
            <person name="Pester M."/>
        </authorList>
    </citation>
    <scope>NUCLEOTIDE SEQUENCE [LARGE SCALE GENOMIC DNA]</scope>
    <source>
        <strain evidence="6">J.5.4.2-T.3.5.2</strain>
    </source>
</reference>
<dbReference type="Proteomes" id="UP000671879">
    <property type="component" value="Chromosome"/>
</dbReference>
<dbReference type="SUPFAM" id="SSF55469">
    <property type="entry name" value="FMN-dependent nitroreductase-like"/>
    <property type="match status" value="1"/>
</dbReference>
<keyword evidence="6" id="KW-1185">Reference proteome</keyword>
<dbReference type="AlphaFoldDB" id="A0A9Q7APL3"/>
<evidence type="ECO:0000256" key="1">
    <source>
        <dbReference type="ARBA" id="ARBA00022630"/>
    </source>
</evidence>
<dbReference type="InterPro" id="IPR000415">
    <property type="entry name" value="Nitroreductase-like"/>
</dbReference>
<name>A0A9Q7APL3_9BACT</name>
<dbReference type="Gene3D" id="3.40.109.10">
    <property type="entry name" value="NADH Oxidase"/>
    <property type="match status" value="1"/>
</dbReference>
<dbReference type="InterPro" id="IPR050627">
    <property type="entry name" value="Nitroreductase/BluB"/>
</dbReference>
<feature type="domain" description="Nitroreductase" evidence="4">
    <location>
        <begin position="64"/>
        <end position="147"/>
    </location>
</feature>
<evidence type="ECO:0000313" key="6">
    <source>
        <dbReference type="Proteomes" id="UP000671879"/>
    </source>
</evidence>
<dbReference type="InterPro" id="IPR029479">
    <property type="entry name" value="Nitroreductase"/>
</dbReference>
<dbReference type="CDD" id="cd02150">
    <property type="entry name" value="nitroreductase"/>
    <property type="match status" value="1"/>
</dbReference>
<evidence type="ECO:0000313" key="5">
    <source>
        <dbReference type="EMBL" id="QTX33028.1"/>
    </source>
</evidence>
<keyword evidence="2" id="KW-0288">FMN</keyword>
<dbReference type="PANTHER" id="PTHR23026">
    <property type="entry name" value="NADPH NITROREDUCTASE"/>
    <property type="match status" value="1"/>
</dbReference>
<dbReference type="EMBL" id="CP072943">
    <property type="protein sequence ID" value="QTX33028.1"/>
    <property type="molecule type" value="Genomic_DNA"/>
</dbReference>
<proteinExistence type="predicted"/>
<evidence type="ECO:0000256" key="2">
    <source>
        <dbReference type="ARBA" id="ARBA00022643"/>
    </source>
</evidence>
<dbReference type="PANTHER" id="PTHR23026:SF90">
    <property type="entry name" value="IODOTYROSINE DEIODINASE 1"/>
    <property type="match status" value="1"/>
</dbReference>
<gene>
    <name evidence="5" type="ORF">KAR29_03720</name>
</gene>
<organism evidence="5 6">
    <name type="scientific">Aminithiophilus ramosus</name>
    <dbReference type="NCBI Taxonomy" id="3029084"/>
    <lineage>
        <taxon>Bacteria</taxon>
        <taxon>Thermotogati</taxon>
        <taxon>Synergistota</taxon>
        <taxon>Synergistia</taxon>
        <taxon>Synergistales</taxon>
        <taxon>Aminithiophilaceae</taxon>
        <taxon>Aminithiophilus</taxon>
    </lineage>
</organism>
<dbReference type="RefSeq" id="WP_274374297.1">
    <property type="nucleotide sequence ID" value="NZ_CP072943.1"/>
</dbReference>
<dbReference type="KEGG" id="aram:KAR29_03720"/>
<evidence type="ECO:0000256" key="3">
    <source>
        <dbReference type="ARBA" id="ARBA00023002"/>
    </source>
</evidence>